<keyword evidence="2" id="KW-1185">Reference proteome</keyword>
<dbReference type="Proteomes" id="UP000799754">
    <property type="component" value="Unassembled WGS sequence"/>
</dbReference>
<organism evidence="1 2">
    <name type="scientific">Macroventuria anomochaeta</name>
    <dbReference type="NCBI Taxonomy" id="301207"/>
    <lineage>
        <taxon>Eukaryota</taxon>
        <taxon>Fungi</taxon>
        <taxon>Dikarya</taxon>
        <taxon>Ascomycota</taxon>
        <taxon>Pezizomycotina</taxon>
        <taxon>Dothideomycetes</taxon>
        <taxon>Pleosporomycetidae</taxon>
        <taxon>Pleosporales</taxon>
        <taxon>Pleosporineae</taxon>
        <taxon>Didymellaceae</taxon>
        <taxon>Macroventuria</taxon>
    </lineage>
</organism>
<name>A0ACB6S451_9PLEO</name>
<proteinExistence type="predicted"/>
<dbReference type="EMBL" id="MU006713">
    <property type="protein sequence ID" value="KAF2628435.1"/>
    <property type="molecule type" value="Genomic_DNA"/>
</dbReference>
<evidence type="ECO:0000313" key="2">
    <source>
        <dbReference type="Proteomes" id="UP000799754"/>
    </source>
</evidence>
<sequence length="101" mass="11280">MSIEASNLHSLLASLRIRLEEGNSNQAWYTAVRALAIKNGPLDQFKQALEMLQSKMTAGDRLNRAGEALVWKFKKEELTSFLGQVERLKTPVGIALQMGHL</sequence>
<comment type="caution">
    <text evidence="1">The sequence shown here is derived from an EMBL/GenBank/DDBJ whole genome shotgun (WGS) entry which is preliminary data.</text>
</comment>
<evidence type="ECO:0000313" key="1">
    <source>
        <dbReference type="EMBL" id="KAF2628435.1"/>
    </source>
</evidence>
<protein>
    <submittedName>
        <fullName evidence="1">Uncharacterized protein</fullName>
    </submittedName>
</protein>
<gene>
    <name evidence="1" type="ORF">BU25DRAFT_339504</name>
</gene>
<reference evidence="1" key="1">
    <citation type="journal article" date="2020" name="Stud. Mycol.">
        <title>101 Dothideomycetes genomes: a test case for predicting lifestyles and emergence of pathogens.</title>
        <authorList>
            <person name="Haridas S."/>
            <person name="Albert R."/>
            <person name="Binder M."/>
            <person name="Bloem J."/>
            <person name="Labutti K."/>
            <person name="Salamov A."/>
            <person name="Andreopoulos B."/>
            <person name="Baker S."/>
            <person name="Barry K."/>
            <person name="Bills G."/>
            <person name="Bluhm B."/>
            <person name="Cannon C."/>
            <person name="Castanera R."/>
            <person name="Culley D."/>
            <person name="Daum C."/>
            <person name="Ezra D."/>
            <person name="Gonzalez J."/>
            <person name="Henrissat B."/>
            <person name="Kuo A."/>
            <person name="Liang C."/>
            <person name="Lipzen A."/>
            <person name="Lutzoni F."/>
            <person name="Magnuson J."/>
            <person name="Mondo S."/>
            <person name="Nolan M."/>
            <person name="Ohm R."/>
            <person name="Pangilinan J."/>
            <person name="Park H.-J."/>
            <person name="Ramirez L."/>
            <person name="Alfaro M."/>
            <person name="Sun H."/>
            <person name="Tritt A."/>
            <person name="Yoshinaga Y."/>
            <person name="Zwiers L.-H."/>
            <person name="Turgeon B."/>
            <person name="Goodwin S."/>
            <person name="Spatafora J."/>
            <person name="Crous P."/>
            <person name="Grigoriev I."/>
        </authorList>
    </citation>
    <scope>NUCLEOTIDE SEQUENCE</scope>
    <source>
        <strain evidence="1">CBS 525.71</strain>
    </source>
</reference>
<accession>A0ACB6S451</accession>